<dbReference type="PANTHER" id="PTHR18870:SF9">
    <property type="entry name" value="PROTEIN TAG-278-RELATED"/>
    <property type="match status" value="1"/>
</dbReference>
<dbReference type="Proteomes" id="UP001527925">
    <property type="component" value="Unassembled WGS sequence"/>
</dbReference>
<feature type="region of interest" description="Disordered" evidence="3">
    <location>
        <begin position="583"/>
        <end position="606"/>
    </location>
</feature>
<feature type="compositionally biased region" description="Low complexity" evidence="3">
    <location>
        <begin position="585"/>
        <end position="605"/>
    </location>
</feature>
<proteinExistence type="predicted"/>
<accession>A0ABR4NAQ7</accession>
<feature type="coiled-coil region" evidence="2">
    <location>
        <begin position="1031"/>
        <end position="1147"/>
    </location>
</feature>
<feature type="compositionally biased region" description="Polar residues" evidence="3">
    <location>
        <begin position="1311"/>
        <end position="1322"/>
    </location>
</feature>
<name>A0ABR4NAQ7_9FUNG</name>
<dbReference type="Gene3D" id="1.10.287.1490">
    <property type="match status" value="1"/>
</dbReference>
<feature type="region of interest" description="Disordered" evidence="3">
    <location>
        <begin position="262"/>
        <end position="386"/>
    </location>
</feature>
<keyword evidence="1 2" id="KW-0175">Coiled coil</keyword>
<evidence type="ECO:0000256" key="3">
    <source>
        <dbReference type="SAM" id="MobiDB-lite"/>
    </source>
</evidence>
<feature type="compositionally biased region" description="Low complexity" evidence="3">
    <location>
        <begin position="268"/>
        <end position="285"/>
    </location>
</feature>
<reference evidence="4 5" key="1">
    <citation type="submission" date="2023-09" db="EMBL/GenBank/DDBJ databases">
        <title>Pangenome analysis of Batrachochytrium dendrobatidis and related Chytrids.</title>
        <authorList>
            <person name="Yacoub M.N."/>
            <person name="Stajich J.E."/>
            <person name="James T.Y."/>
        </authorList>
    </citation>
    <scope>NUCLEOTIDE SEQUENCE [LARGE SCALE GENOMIC DNA]</scope>
    <source>
        <strain evidence="4 5">JEL0888</strain>
    </source>
</reference>
<feature type="region of interest" description="Disordered" evidence="3">
    <location>
        <begin position="644"/>
        <end position="669"/>
    </location>
</feature>
<feature type="coiled-coil region" evidence="2">
    <location>
        <begin position="872"/>
        <end position="989"/>
    </location>
</feature>
<dbReference type="PANTHER" id="PTHR18870">
    <property type="entry name" value="PROTEIN TAG-278-RELATED"/>
    <property type="match status" value="1"/>
</dbReference>
<feature type="compositionally biased region" description="Low complexity" evidence="3">
    <location>
        <begin position="331"/>
        <end position="344"/>
    </location>
</feature>
<feature type="coiled-coil region" evidence="2">
    <location>
        <begin position="216"/>
        <end position="243"/>
    </location>
</feature>
<evidence type="ECO:0000256" key="1">
    <source>
        <dbReference type="ARBA" id="ARBA00023054"/>
    </source>
</evidence>
<keyword evidence="5" id="KW-1185">Reference proteome</keyword>
<feature type="compositionally biased region" description="Polar residues" evidence="3">
    <location>
        <begin position="645"/>
        <end position="666"/>
    </location>
</feature>
<feature type="coiled-coil region" evidence="2">
    <location>
        <begin position="45"/>
        <end position="165"/>
    </location>
</feature>
<feature type="compositionally biased region" description="Low complexity" evidence="3">
    <location>
        <begin position="375"/>
        <end position="386"/>
    </location>
</feature>
<gene>
    <name evidence="4" type="ORF">HK105_203964</name>
</gene>
<feature type="region of interest" description="Disordered" evidence="3">
    <location>
        <begin position="1292"/>
        <end position="1338"/>
    </location>
</feature>
<dbReference type="EMBL" id="JADGIZ020000016">
    <property type="protein sequence ID" value="KAL2916531.1"/>
    <property type="molecule type" value="Genomic_DNA"/>
</dbReference>
<feature type="compositionally biased region" description="Basic and acidic residues" evidence="3">
    <location>
        <begin position="1292"/>
        <end position="1303"/>
    </location>
</feature>
<feature type="coiled-coil region" evidence="2">
    <location>
        <begin position="1426"/>
        <end position="1453"/>
    </location>
</feature>
<sequence length="1455" mass="157634">METAAAEAPTHGASDTPVIGVAAAPASDAVDKGAADPEASSQVMIQQLTLERNAAIEKTERLAAELEKERGQAQAAIKEKAETEKLLKKAVALANRSRDKQTVQALMDENAKLRTELELLGDQKMQNDALKENIHAIVTQADSTRKKLEAKISHLTAQLTAVCEKTGTPLSGLPAGGSEEPSNGNAAVVSEMADIEIMRAQVKACEKQQIDLRTGKTRLEETLAAVRFELDDVKSQLEAERKRTGGTTDALSSLANASQTAKAWWSRQQQGTAGASTASAAGQQTPGSNVSHASSMTISNSISEDLDEGKSGAQAVGRVSTTSGLQPPGHASQQNQAQAQAQASRGNWWSRTTASATASATTTATPNHPPQGQNAASSHASTSTTNLAAVSGLSSAGVSDEQHRKLEQQLKAAHDEIAHLKSALDAAKHAGAQISPTAHEAPNAAGAEAVERLRKCDAQIKELENKLASAQKALEESPAARKQLDDVNLRTAQDLAATRTDLASKLAEIDKLTQQTRVHVADTEKLNRHIAEIEAHLADAKNARLEAEKNAAVKAEQLTDLNMESNELRNRLAHLEEQLEEAKKAAAQAVSQHSGDSSDAASSGAEAVTKIEAEMQALREKHAAKLTSMSEEHAEELRKIREHTASQNDAAPTQAASHPNATTQAPEASDTVIADAVEKAVRGAHDAHEAEIARLKEQHSAEIASLVAKHAQELRDAALAAQSADSDTASKLATLQRKLDDLAASHKTEIEAQCASFEKQKAQIQEAHSQQIAALEEKITSHMSDKSVIEALEKKHANEMDAKAKELAALIVHHAKQISEIEQTHKSQVEALRMSFESEKTQLQTAHSKQQAVLESQIKTHMSDASAMDALKEKHALELAQAKKELEAAEQRHKTKVAELEAKHQSAIKEVRASLEKSLADSTQQLAALHKQTSARIAELEAEVGKRKDEASALQKSVEASRKEIEALLKQASKNKEVSDTLVKSLQEQITAIHASKDADEKKLRAELDDKARKERVDLETKLVKERIDIEERTKKEKARLAADVEKVRKDFDTYKADSSKKFEKELLTKSEELGKSMTRLKTLEQELQTVRSEHTKASEALNAKVADLTKQLGAKSADAAKAIEDEAALKAQVASLTEQASGLQSKFDVLSQELEVARASNERTSKTLLEREEANKKLKSRNDELAHAESTLKRSIAKLEKDRDEATAQLAQLKERLAAAEATLASQAAELDAARNSTGSKISELEAALAAVSTEKDEKAKKLAETENEMKIVERKSAQIVKDLQKQLLKERKQKEEEETHQASHGIKPSASSSALQQSYTPHGPASDGAQHNPKIDSLKGDLMNLAQENEILNKRLRTASDRINRMTEDLEQKSKIMQQYILQEHASKLQPDAKPRTAQTFNMNILSSTTAMQKVDPAILSSINVKMQKLLEELTCKMVKMEAELKRLGGTVA</sequence>
<evidence type="ECO:0000313" key="4">
    <source>
        <dbReference type="EMBL" id="KAL2916531.1"/>
    </source>
</evidence>
<feature type="region of interest" description="Disordered" evidence="3">
    <location>
        <begin position="1"/>
        <end position="20"/>
    </location>
</feature>
<comment type="caution">
    <text evidence="4">The sequence shown here is derived from an EMBL/GenBank/DDBJ whole genome shotgun (WGS) entry which is preliminary data.</text>
</comment>
<organism evidence="4 5">
    <name type="scientific">Polyrhizophydium stewartii</name>
    <dbReference type="NCBI Taxonomy" id="2732419"/>
    <lineage>
        <taxon>Eukaryota</taxon>
        <taxon>Fungi</taxon>
        <taxon>Fungi incertae sedis</taxon>
        <taxon>Chytridiomycota</taxon>
        <taxon>Chytridiomycota incertae sedis</taxon>
        <taxon>Chytridiomycetes</taxon>
        <taxon>Rhizophydiales</taxon>
        <taxon>Rhizophydiales incertae sedis</taxon>
        <taxon>Polyrhizophydium</taxon>
    </lineage>
</organism>
<feature type="compositionally biased region" description="Low complexity" evidence="3">
    <location>
        <begin position="352"/>
        <end position="365"/>
    </location>
</feature>
<evidence type="ECO:0000256" key="2">
    <source>
        <dbReference type="SAM" id="Coils"/>
    </source>
</evidence>
<protein>
    <submittedName>
        <fullName evidence="4">Uncharacterized protein</fullName>
    </submittedName>
</protein>
<evidence type="ECO:0000313" key="5">
    <source>
        <dbReference type="Proteomes" id="UP001527925"/>
    </source>
</evidence>
<feature type="compositionally biased region" description="Polar residues" evidence="3">
    <location>
        <begin position="286"/>
        <end position="303"/>
    </location>
</feature>